<accession>G8TZG2</accession>
<keyword evidence="2" id="KW-1185">Reference proteome</keyword>
<evidence type="ECO:0000313" key="1">
    <source>
        <dbReference type="EMBL" id="AEW05202.1"/>
    </source>
</evidence>
<organism evidence="1 2">
    <name type="scientific">Sulfobacillus acidophilus (strain ATCC 700253 / DSM 10332 / NAL)</name>
    <dbReference type="NCBI Taxonomy" id="679936"/>
    <lineage>
        <taxon>Bacteria</taxon>
        <taxon>Bacillati</taxon>
        <taxon>Bacillota</taxon>
        <taxon>Clostridia</taxon>
        <taxon>Eubacteriales</taxon>
        <taxon>Clostridiales Family XVII. Incertae Sedis</taxon>
        <taxon>Sulfobacillus</taxon>
    </lineage>
</organism>
<dbReference type="HOGENOM" id="CLU_2866123_0_0_9"/>
<gene>
    <name evidence="1" type="ordered locus">Sulac_1706</name>
</gene>
<sequence length="64" mass="7475">MEIFEAGFLGDGWKVVWDKSKAKYRIVEENWSSGYRSVEFNEKEFRKLWGAMGDLIKAREAGEV</sequence>
<dbReference type="AlphaFoldDB" id="G8TZG2"/>
<reference evidence="2" key="1">
    <citation type="submission" date="2011-12" db="EMBL/GenBank/DDBJ databases">
        <title>The complete genome of chromosome of Sulfobacillus acidophilus DSM 10332.</title>
        <authorList>
            <person name="Lucas S."/>
            <person name="Han J."/>
            <person name="Lapidus A."/>
            <person name="Bruce D."/>
            <person name="Goodwin L."/>
            <person name="Pitluck S."/>
            <person name="Peters L."/>
            <person name="Kyrpides N."/>
            <person name="Mavromatis K."/>
            <person name="Ivanova N."/>
            <person name="Mikhailova N."/>
            <person name="Chertkov O."/>
            <person name="Saunders E."/>
            <person name="Detter J.C."/>
            <person name="Tapia R."/>
            <person name="Han C."/>
            <person name="Land M."/>
            <person name="Hauser L."/>
            <person name="Markowitz V."/>
            <person name="Cheng J.-F."/>
            <person name="Hugenholtz P."/>
            <person name="Woyke T."/>
            <person name="Wu D."/>
            <person name="Pukall R."/>
            <person name="Gehrich-Schroeter G."/>
            <person name="Schneider S."/>
            <person name="Klenk H.-P."/>
            <person name="Eisen J.A."/>
        </authorList>
    </citation>
    <scope>NUCLEOTIDE SEQUENCE [LARGE SCALE GENOMIC DNA]</scope>
    <source>
        <strain evidence="2">ATCC 700253 / DSM 10332 / NAL</strain>
    </source>
</reference>
<dbReference type="Proteomes" id="UP000005439">
    <property type="component" value="Chromosome"/>
</dbReference>
<evidence type="ECO:0000313" key="2">
    <source>
        <dbReference type="Proteomes" id="UP000005439"/>
    </source>
</evidence>
<dbReference type="STRING" id="679936.Sulac_1706"/>
<protein>
    <submittedName>
        <fullName evidence="1">Uncharacterized protein</fullName>
    </submittedName>
</protein>
<dbReference type="KEGG" id="sap:Sulac_1706"/>
<reference evidence="1 2" key="2">
    <citation type="journal article" date="2012" name="Stand. Genomic Sci.">
        <title>Complete genome sequence of the moderately thermophilic mineral-sulfide-oxidizing firmicute Sulfobacillus acidophilus type strain (NAL(T)).</title>
        <authorList>
            <person name="Anderson I."/>
            <person name="Chertkov O."/>
            <person name="Chen A."/>
            <person name="Saunders E."/>
            <person name="Lapidus A."/>
            <person name="Nolan M."/>
            <person name="Lucas S."/>
            <person name="Hammon N."/>
            <person name="Deshpande S."/>
            <person name="Cheng J.F."/>
            <person name="Han C."/>
            <person name="Tapia R."/>
            <person name="Goodwin L.A."/>
            <person name="Pitluck S."/>
            <person name="Liolios K."/>
            <person name="Pagani I."/>
            <person name="Ivanova N."/>
            <person name="Mikhailova N."/>
            <person name="Pati A."/>
            <person name="Palaniappan K."/>
            <person name="Land M."/>
            <person name="Pan C."/>
            <person name="Rohde M."/>
            <person name="Pukall R."/>
            <person name="Goker M."/>
            <person name="Detter J.C."/>
            <person name="Woyke T."/>
            <person name="Bristow J."/>
            <person name="Eisen J.A."/>
            <person name="Markowitz V."/>
            <person name="Hugenholtz P."/>
            <person name="Kyrpides N.C."/>
            <person name="Klenk H.P."/>
            <person name="Mavromatis K."/>
        </authorList>
    </citation>
    <scope>NUCLEOTIDE SEQUENCE [LARGE SCALE GENOMIC DNA]</scope>
    <source>
        <strain evidence="2">ATCC 700253 / DSM 10332 / NAL</strain>
    </source>
</reference>
<name>G8TZG2_SULAD</name>
<dbReference type="PATRIC" id="fig|679936.5.peg.1774"/>
<proteinExistence type="predicted"/>
<dbReference type="EMBL" id="CP003179">
    <property type="protein sequence ID" value="AEW05202.1"/>
    <property type="molecule type" value="Genomic_DNA"/>
</dbReference>